<feature type="transmembrane region" description="Helical" evidence="7">
    <location>
        <begin position="40"/>
        <end position="61"/>
    </location>
</feature>
<evidence type="ECO:0000256" key="6">
    <source>
        <dbReference type="ARBA" id="ARBA00023136"/>
    </source>
</evidence>
<dbReference type="InterPro" id="IPR043429">
    <property type="entry name" value="ArtM/GltK/GlnP/TcyL/YhdX-like"/>
</dbReference>
<name>A0A081CTS0_9HYPH</name>
<dbReference type="GO" id="GO:0005886">
    <property type="term" value="C:plasma membrane"/>
    <property type="evidence" value="ECO:0007669"/>
    <property type="project" value="UniProtKB-SubCell"/>
</dbReference>
<dbReference type="RefSeq" id="WP_045229567.1">
    <property type="nucleotide sequence ID" value="NZ_BBJU01000007.1"/>
</dbReference>
<dbReference type="InterPro" id="IPR000515">
    <property type="entry name" value="MetI-like"/>
</dbReference>
<organism evidence="9 10">
    <name type="scientific">Agrobacterium rubi TR3 = NBRC 13261</name>
    <dbReference type="NCBI Taxonomy" id="1368415"/>
    <lineage>
        <taxon>Bacteria</taxon>
        <taxon>Pseudomonadati</taxon>
        <taxon>Pseudomonadota</taxon>
        <taxon>Alphaproteobacteria</taxon>
        <taxon>Hyphomicrobiales</taxon>
        <taxon>Rhizobiaceae</taxon>
        <taxon>Rhizobium/Agrobacterium group</taxon>
        <taxon>Agrobacterium</taxon>
    </lineage>
</organism>
<evidence type="ECO:0000313" key="9">
    <source>
        <dbReference type="EMBL" id="GAK70066.1"/>
    </source>
</evidence>
<feature type="transmembrane region" description="Helical" evidence="7">
    <location>
        <begin position="111"/>
        <end position="130"/>
    </location>
</feature>
<evidence type="ECO:0000313" key="10">
    <source>
        <dbReference type="Proteomes" id="UP000028701"/>
    </source>
</evidence>
<dbReference type="PROSITE" id="PS50928">
    <property type="entry name" value="ABC_TM1"/>
    <property type="match status" value="1"/>
</dbReference>
<evidence type="ECO:0000256" key="7">
    <source>
        <dbReference type="RuleBase" id="RU363032"/>
    </source>
</evidence>
<protein>
    <submittedName>
        <fullName evidence="9">Putative amino acid ABC transporter permease protein</fullName>
    </submittedName>
</protein>
<dbReference type="OrthoDB" id="9808674at2"/>
<evidence type="ECO:0000256" key="5">
    <source>
        <dbReference type="ARBA" id="ARBA00022989"/>
    </source>
</evidence>
<dbReference type="CDD" id="cd06261">
    <property type="entry name" value="TM_PBP2"/>
    <property type="match status" value="1"/>
</dbReference>
<dbReference type="PANTHER" id="PTHR30614">
    <property type="entry name" value="MEMBRANE COMPONENT OF AMINO ACID ABC TRANSPORTER"/>
    <property type="match status" value="1"/>
</dbReference>
<evidence type="ECO:0000256" key="3">
    <source>
        <dbReference type="ARBA" id="ARBA00022692"/>
    </source>
</evidence>
<feature type="transmembrane region" description="Helical" evidence="7">
    <location>
        <begin position="211"/>
        <end position="230"/>
    </location>
</feature>
<dbReference type="GO" id="GO:0006865">
    <property type="term" value="P:amino acid transport"/>
    <property type="evidence" value="ECO:0007669"/>
    <property type="project" value="UniProtKB-KW"/>
</dbReference>
<keyword evidence="6 7" id="KW-0472">Membrane</keyword>
<dbReference type="AlphaFoldDB" id="A0A081CTS0"/>
<dbReference type="PANTHER" id="PTHR30614:SF37">
    <property type="entry name" value="AMINO-ACID ABC TRANSPORTER PERMEASE PROTEIN YHDX-RELATED"/>
    <property type="match status" value="1"/>
</dbReference>
<evidence type="ECO:0000256" key="2">
    <source>
        <dbReference type="ARBA" id="ARBA00010072"/>
    </source>
</evidence>
<evidence type="ECO:0000259" key="8">
    <source>
        <dbReference type="PROSITE" id="PS50928"/>
    </source>
</evidence>
<evidence type="ECO:0000256" key="1">
    <source>
        <dbReference type="ARBA" id="ARBA00004651"/>
    </source>
</evidence>
<keyword evidence="3 7" id="KW-0812">Transmembrane</keyword>
<dbReference type="EMBL" id="BBJU01000007">
    <property type="protein sequence ID" value="GAK70066.1"/>
    <property type="molecule type" value="Genomic_DNA"/>
</dbReference>
<keyword evidence="4" id="KW-0029">Amino-acid transport</keyword>
<gene>
    <name evidence="9" type="ORF">RRU01S_07_05950</name>
</gene>
<evidence type="ECO:0000256" key="4">
    <source>
        <dbReference type="ARBA" id="ARBA00022970"/>
    </source>
</evidence>
<dbReference type="SUPFAM" id="SSF161098">
    <property type="entry name" value="MetI-like"/>
    <property type="match status" value="1"/>
</dbReference>
<dbReference type="Gene3D" id="1.10.3720.10">
    <property type="entry name" value="MetI-like"/>
    <property type="match status" value="1"/>
</dbReference>
<dbReference type="Proteomes" id="UP000028701">
    <property type="component" value="Unassembled WGS sequence"/>
</dbReference>
<dbReference type="GO" id="GO:0055085">
    <property type="term" value="P:transmembrane transport"/>
    <property type="evidence" value="ECO:0007669"/>
    <property type="project" value="InterPro"/>
</dbReference>
<sequence>MENSLLQTFIDWSAKIGLNYEFLASGYEVQIWRGGFVTTLYLIALLIPISLAFGFLFAGMLTSGKTFLSAPVRVFIEITRNTPTLVQLMFSFLVLNTIVSDLLGGAQNNPLTPFFWVVAVVGLHIAALHADALRAGIEAVPEQTREAARAIGFTRLQILRFVEAPLALRASLPALVNNLINLVKLTVVGNAIAVSEITYASIMIWTQRDNVVELMIVLLLFFSAINLAVARIGHWIEKRLAVPGFGVGS</sequence>
<reference evidence="9 10" key="1">
    <citation type="submission" date="2014-08" db="EMBL/GenBank/DDBJ databases">
        <title>Whole genome shotgun sequence of Rhizobium rubi NBRC 13261.</title>
        <authorList>
            <person name="Katano-Makiyama Y."/>
            <person name="Hosoyama A."/>
            <person name="Hashimoto M."/>
            <person name="Hosoyama Y."/>
            <person name="Noguchi M."/>
            <person name="Tsuchikane K."/>
            <person name="Uohara A."/>
            <person name="Ohji S."/>
            <person name="Ichikawa N."/>
            <person name="Kimura A."/>
            <person name="Yamazoe A."/>
            <person name="Fujita N."/>
        </authorList>
    </citation>
    <scope>NUCLEOTIDE SEQUENCE [LARGE SCALE GENOMIC DNA]</scope>
    <source>
        <strain evidence="9 10">NBRC 13261</strain>
    </source>
</reference>
<proteinExistence type="inferred from homology"/>
<comment type="similarity">
    <text evidence="2">Belongs to the binding-protein-dependent transport system permease family. HisMQ subfamily.</text>
</comment>
<comment type="caution">
    <text evidence="9">The sequence shown here is derived from an EMBL/GenBank/DDBJ whole genome shotgun (WGS) entry which is preliminary data.</text>
</comment>
<dbReference type="eggNOG" id="COG0765">
    <property type="taxonomic scope" value="Bacteria"/>
</dbReference>
<dbReference type="InterPro" id="IPR035906">
    <property type="entry name" value="MetI-like_sf"/>
</dbReference>
<feature type="domain" description="ABC transmembrane type-1" evidence="8">
    <location>
        <begin position="36"/>
        <end position="229"/>
    </location>
</feature>
<keyword evidence="7" id="KW-0813">Transport</keyword>
<accession>A0A081CTS0</accession>
<dbReference type="Pfam" id="PF00528">
    <property type="entry name" value="BPD_transp_1"/>
    <property type="match status" value="1"/>
</dbReference>
<keyword evidence="5 7" id="KW-1133">Transmembrane helix</keyword>
<comment type="subcellular location">
    <subcellularLocation>
        <location evidence="1 7">Cell membrane</location>
        <topology evidence="1 7">Multi-pass membrane protein</topology>
    </subcellularLocation>
</comment>